<evidence type="ECO:0000313" key="1">
    <source>
        <dbReference type="EMBL" id="KAH0631980.1"/>
    </source>
</evidence>
<keyword evidence="2" id="KW-1185">Reference proteome</keyword>
<dbReference type="Gene3D" id="2.130.10.10">
    <property type="entry name" value="YVTN repeat-like/Quinoprotein amine dehydrogenase"/>
    <property type="match status" value="1"/>
</dbReference>
<dbReference type="InterPro" id="IPR015943">
    <property type="entry name" value="WD40/YVTN_repeat-like_dom_sf"/>
</dbReference>
<sequence length="88" mass="9712">MLFTYDEQQGILTFGGKLDIPKQNSQRGLTARERQISVIAGGKGNCSKFCTTGMDGGMSIWDIKVSDKGKQGLADETLYMIQIHPWVT</sequence>
<protein>
    <submittedName>
        <fullName evidence="1">Uncharacterized protein</fullName>
    </submittedName>
</protein>
<name>A0ABQ7TQ97_PHRPL</name>
<organism evidence="1 2">
    <name type="scientific">Phrynosoma platyrhinos</name>
    <name type="common">Desert horned lizard</name>
    <dbReference type="NCBI Taxonomy" id="52577"/>
    <lineage>
        <taxon>Eukaryota</taxon>
        <taxon>Metazoa</taxon>
        <taxon>Chordata</taxon>
        <taxon>Craniata</taxon>
        <taxon>Vertebrata</taxon>
        <taxon>Euteleostomi</taxon>
        <taxon>Lepidosauria</taxon>
        <taxon>Squamata</taxon>
        <taxon>Bifurcata</taxon>
        <taxon>Unidentata</taxon>
        <taxon>Episquamata</taxon>
        <taxon>Toxicofera</taxon>
        <taxon>Iguania</taxon>
        <taxon>Phrynosomatidae</taxon>
        <taxon>Phrynosomatinae</taxon>
        <taxon>Phrynosoma</taxon>
    </lineage>
</organism>
<dbReference type="EMBL" id="JAIPUX010000026">
    <property type="protein sequence ID" value="KAH0631980.1"/>
    <property type="molecule type" value="Genomic_DNA"/>
</dbReference>
<proteinExistence type="predicted"/>
<gene>
    <name evidence="1" type="ORF">JD844_019941</name>
</gene>
<accession>A0ABQ7TQ97</accession>
<dbReference type="Proteomes" id="UP000826234">
    <property type="component" value="Unassembled WGS sequence"/>
</dbReference>
<comment type="caution">
    <text evidence="1">The sequence shown here is derived from an EMBL/GenBank/DDBJ whole genome shotgun (WGS) entry which is preliminary data.</text>
</comment>
<evidence type="ECO:0000313" key="2">
    <source>
        <dbReference type="Proteomes" id="UP000826234"/>
    </source>
</evidence>
<reference evidence="1 2" key="1">
    <citation type="journal article" date="2022" name="Gigascience">
        <title>A chromosome-level genome assembly and annotation of the desert horned lizard, Phrynosoma platyrhinos, provides insight into chromosomal rearrangements among reptiles.</title>
        <authorList>
            <person name="Koochekian N."/>
            <person name="Ascanio A."/>
            <person name="Farleigh K."/>
            <person name="Card D.C."/>
            <person name="Schield D.R."/>
            <person name="Castoe T.A."/>
            <person name="Jezkova T."/>
        </authorList>
    </citation>
    <scope>NUCLEOTIDE SEQUENCE [LARGE SCALE GENOMIC DNA]</scope>
    <source>
        <strain evidence="1">NK-2021</strain>
    </source>
</reference>